<feature type="compositionally biased region" description="Low complexity" evidence="9">
    <location>
        <begin position="349"/>
        <end position="363"/>
    </location>
</feature>
<evidence type="ECO:0000313" key="13">
    <source>
        <dbReference type="EMBL" id="MFC7580303.1"/>
    </source>
</evidence>
<dbReference type="CDD" id="cd06577">
    <property type="entry name" value="PASTA_pknB"/>
    <property type="match status" value="4"/>
</dbReference>
<dbReference type="PANTHER" id="PTHR43289:SF34">
    <property type="entry name" value="SERINE_THREONINE-PROTEIN KINASE YBDM-RELATED"/>
    <property type="match status" value="1"/>
</dbReference>
<evidence type="ECO:0000256" key="4">
    <source>
        <dbReference type="ARBA" id="ARBA00022741"/>
    </source>
</evidence>
<evidence type="ECO:0000256" key="8">
    <source>
        <dbReference type="ARBA" id="ARBA00048679"/>
    </source>
</evidence>
<dbReference type="Gene3D" id="3.30.10.20">
    <property type="match status" value="4"/>
</dbReference>
<keyword evidence="5 13" id="KW-0418">Kinase</keyword>
<name>A0ABW2SL67_9ACTO</name>
<dbReference type="Pfam" id="PF03793">
    <property type="entry name" value="PASTA"/>
    <property type="match status" value="4"/>
</dbReference>
<evidence type="ECO:0000256" key="10">
    <source>
        <dbReference type="SAM" id="Phobius"/>
    </source>
</evidence>
<dbReference type="PROSITE" id="PS00108">
    <property type="entry name" value="PROTEIN_KINASE_ST"/>
    <property type="match status" value="1"/>
</dbReference>
<keyword evidence="10" id="KW-0472">Membrane</keyword>
<evidence type="ECO:0000256" key="9">
    <source>
        <dbReference type="SAM" id="MobiDB-lite"/>
    </source>
</evidence>
<dbReference type="NCBIfam" id="NF033483">
    <property type="entry name" value="PknB_PASTA_kin"/>
    <property type="match status" value="1"/>
</dbReference>
<feature type="domain" description="PASTA" evidence="12">
    <location>
        <begin position="393"/>
        <end position="460"/>
    </location>
</feature>
<dbReference type="SMART" id="SM00740">
    <property type="entry name" value="PASTA"/>
    <property type="match status" value="4"/>
</dbReference>
<dbReference type="InterPro" id="IPR000719">
    <property type="entry name" value="Prot_kinase_dom"/>
</dbReference>
<dbReference type="EMBL" id="JBHTEF010000001">
    <property type="protein sequence ID" value="MFC7580303.1"/>
    <property type="molecule type" value="Genomic_DNA"/>
</dbReference>
<dbReference type="InterPro" id="IPR008271">
    <property type="entry name" value="Ser/Thr_kinase_AS"/>
</dbReference>
<dbReference type="Gene3D" id="3.30.200.20">
    <property type="entry name" value="Phosphorylase Kinase, domain 1"/>
    <property type="match status" value="1"/>
</dbReference>
<accession>A0ABW2SL67</accession>
<dbReference type="CDD" id="cd14014">
    <property type="entry name" value="STKc_PknB_like"/>
    <property type="match status" value="1"/>
</dbReference>
<comment type="catalytic activity">
    <reaction evidence="7">
        <text>L-threonyl-[protein] + ATP = O-phospho-L-threonyl-[protein] + ADP + H(+)</text>
        <dbReference type="Rhea" id="RHEA:46608"/>
        <dbReference type="Rhea" id="RHEA-COMP:11060"/>
        <dbReference type="Rhea" id="RHEA-COMP:11605"/>
        <dbReference type="ChEBI" id="CHEBI:15378"/>
        <dbReference type="ChEBI" id="CHEBI:30013"/>
        <dbReference type="ChEBI" id="CHEBI:30616"/>
        <dbReference type="ChEBI" id="CHEBI:61977"/>
        <dbReference type="ChEBI" id="CHEBI:456216"/>
        <dbReference type="EC" id="2.7.11.1"/>
    </reaction>
</comment>
<feature type="region of interest" description="Disordered" evidence="9">
    <location>
        <begin position="309"/>
        <end position="363"/>
    </location>
</feature>
<evidence type="ECO:0000259" key="11">
    <source>
        <dbReference type="PROSITE" id="PS50011"/>
    </source>
</evidence>
<dbReference type="RefSeq" id="WP_380972183.1">
    <property type="nucleotide sequence ID" value="NZ_JBHTEF010000001.1"/>
</dbReference>
<proteinExistence type="predicted"/>
<keyword evidence="3" id="KW-0808">Transferase</keyword>
<evidence type="ECO:0000256" key="6">
    <source>
        <dbReference type="ARBA" id="ARBA00022840"/>
    </source>
</evidence>
<keyword evidence="10" id="KW-1133">Transmembrane helix</keyword>
<dbReference type="Proteomes" id="UP001596527">
    <property type="component" value="Unassembled WGS sequence"/>
</dbReference>
<organism evidence="13 14">
    <name type="scientific">Schaalia naturae</name>
    <dbReference type="NCBI Taxonomy" id="635203"/>
    <lineage>
        <taxon>Bacteria</taxon>
        <taxon>Bacillati</taxon>
        <taxon>Actinomycetota</taxon>
        <taxon>Actinomycetes</taxon>
        <taxon>Actinomycetales</taxon>
        <taxon>Actinomycetaceae</taxon>
        <taxon>Schaalia</taxon>
    </lineage>
</organism>
<feature type="domain" description="PASTA" evidence="12">
    <location>
        <begin position="461"/>
        <end position="528"/>
    </location>
</feature>
<keyword evidence="4" id="KW-0547">Nucleotide-binding</keyword>
<dbReference type="InterPro" id="IPR011009">
    <property type="entry name" value="Kinase-like_dom_sf"/>
</dbReference>
<keyword evidence="6" id="KW-0067">ATP-binding</keyword>
<comment type="caution">
    <text evidence="13">The sequence shown here is derived from an EMBL/GenBank/DDBJ whole genome shotgun (WGS) entry which is preliminary data.</text>
</comment>
<sequence>MPVTGSDNTAGGDHASPRSGAATGPSDPLIGLLVDDRYRIRSRLARGGMATVYVAHDERLDRPVALKVMHPHLAESAGFVARFRREARAAARIVHPGVVSVFDQGVVHGQGFLVMELVDGPNLRTLLQAQGAFTVEQALRYAEEILDALRAAHRVGVIHRDVKPENVLVPTEGPVRVTDFGLARAASDVSMSTTGSMLGTVAYMPPEIATTGRTDPRTDIYSVGIMLEEMLVGHIPWEGDSPMQMAYAHVNDDVPVPSDEQPWIPREVDDLVASLAARDPDERPADAGQAQALVARVRSALPPEILSRRAPVSRLEAPEGDTARIPAAGRTSPLPSPLTPTSQAVVHASGVTPSGGTSSRRSPSSRVRTLVALLVVLLLAGGAGGWWWWTQYGPGSYVELPATAGRSAAAVESDLKALGLDYALTQAFSDDVEEGTVISSEPDGGMPVHKDSEVRLTVSKGVDMRAVPDLVGRGEDEARTALTDAGLAAGALDREWSETVPEGQVVSQATKAGTSVPHGTEVDLVVSKGREPLAVPDLTGLGGDEAREKIEALGLTASPSEAYSDTVDAGVVISQSTGAGTTLHRGDPVSYVVSKGPEMVTVPDLTGKQLEEAQQDLEALGLSTDVRRLAGGWFNTVRSTDPAAGTAVPKGTTVTITIV</sequence>
<dbReference type="PANTHER" id="PTHR43289">
    <property type="entry name" value="MITOGEN-ACTIVATED PROTEIN KINASE KINASE KINASE 20-RELATED"/>
    <property type="match status" value="1"/>
</dbReference>
<feature type="domain" description="PASTA" evidence="12">
    <location>
        <begin position="529"/>
        <end position="595"/>
    </location>
</feature>
<reference evidence="14" key="1">
    <citation type="journal article" date="2019" name="Int. J. Syst. Evol. Microbiol.">
        <title>The Global Catalogue of Microorganisms (GCM) 10K type strain sequencing project: providing services to taxonomists for standard genome sequencing and annotation.</title>
        <authorList>
            <consortium name="The Broad Institute Genomics Platform"/>
            <consortium name="The Broad Institute Genome Sequencing Center for Infectious Disease"/>
            <person name="Wu L."/>
            <person name="Ma J."/>
        </authorList>
    </citation>
    <scope>NUCLEOTIDE SEQUENCE [LARGE SCALE GENOMIC DNA]</scope>
    <source>
        <strain evidence="14">CCUG 56698</strain>
    </source>
</reference>
<dbReference type="PROSITE" id="PS51178">
    <property type="entry name" value="PASTA"/>
    <property type="match status" value="4"/>
</dbReference>
<gene>
    <name evidence="13" type="primary">pknB</name>
    <name evidence="13" type="ORF">ACFQWG_03570</name>
</gene>
<protein>
    <recommendedName>
        <fullName evidence="1">non-specific serine/threonine protein kinase</fullName>
        <ecNumber evidence="1">2.7.11.1</ecNumber>
    </recommendedName>
</protein>
<keyword evidence="2" id="KW-0723">Serine/threonine-protein kinase</keyword>
<keyword evidence="10" id="KW-0812">Transmembrane</keyword>
<evidence type="ECO:0000259" key="12">
    <source>
        <dbReference type="PROSITE" id="PS51178"/>
    </source>
</evidence>
<dbReference type="PROSITE" id="PS50011">
    <property type="entry name" value="PROTEIN_KINASE_DOM"/>
    <property type="match status" value="1"/>
</dbReference>
<evidence type="ECO:0000256" key="2">
    <source>
        <dbReference type="ARBA" id="ARBA00022527"/>
    </source>
</evidence>
<evidence type="ECO:0000256" key="1">
    <source>
        <dbReference type="ARBA" id="ARBA00012513"/>
    </source>
</evidence>
<dbReference type="EC" id="2.7.11.1" evidence="1"/>
<feature type="domain" description="PASTA" evidence="12">
    <location>
        <begin position="596"/>
        <end position="659"/>
    </location>
</feature>
<keyword evidence="14" id="KW-1185">Reference proteome</keyword>
<feature type="transmembrane region" description="Helical" evidence="10">
    <location>
        <begin position="370"/>
        <end position="389"/>
    </location>
</feature>
<evidence type="ECO:0000256" key="3">
    <source>
        <dbReference type="ARBA" id="ARBA00022679"/>
    </source>
</evidence>
<dbReference type="SMART" id="SM00220">
    <property type="entry name" value="S_TKc"/>
    <property type="match status" value="1"/>
</dbReference>
<dbReference type="SUPFAM" id="SSF56112">
    <property type="entry name" value="Protein kinase-like (PK-like)"/>
    <property type="match status" value="1"/>
</dbReference>
<evidence type="ECO:0000256" key="7">
    <source>
        <dbReference type="ARBA" id="ARBA00047899"/>
    </source>
</evidence>
<evidence type="ECO:0000313" key="14">
    <source>
        <dbReference type="Proteomes" id="UP001596527"/>
    </source>
</evidence>
<evidence type="ECO:0000256" key="5">
    <source>
        <dbReference type="ARBA" id="ARBA00022777"/>
    </source>
</evidence>
<dbReference type="Gene3D" id="1.10.510.10">
    <property type="entry name" value="Transferase(Phosphotransferase) domain 1"/>
    <property type="match status" value="1"/>
</dbReference>
<dbReference type="GO" id="GO:0016301">
    <property type="term" value="F:kinase activity"/>
    <property type="evidence" value="ECO:0007669"/>
    <property type="project" value="UniProtKB-KW"/>
</dbReference>
<feature type="region of interest" description="Disordered" evidence="9">
    <location>
        <begin position="1"/>
        <end position="26"/>
    </location>
</feature>
<comment type="catalytic activity">
    <reaction evidence="8">
        <text>L-seryl-[protein] + ATP = O-phospho-L-seryl-[protein] + ADP + H(+)</text>
        <dbReference type="Rhea" id="RHEA:17989"/>
        <dbReference type="Rhea" id="RHEA-COMP:9863"/>
        <dbReference type="Rhea" id="RHEA-COMP:11604"/>
        <dbReference type="ChEBI" id="CHEBI:15378"/>
        <dbReference type="ChEBI" id="CHEBI:29999"/>
        <dbReference type="ChEBI" id="CHEBI:30616"/>
        <dbReference type="ChEBI" id="CHEBI:83421"/>
        <dbReference type="ChEBI" id="CHEBI:456216"/>
        <dbReference type="EC" id="2.7.11.1"/>
    </reaction>
</comment>
<dbReference type="InterPro" id="IPR005543">
    <property type="entry name" value="PASTA_dom"/>
</dbReference>
<dbReference type="Pfam" id="PF00069">
    <property type="entry name" value="Pkinase"/>
    <property type="match status" value="1"/>
</dbReference>
<feature type="domain" description="Protein kinase" evidence="11">
    <location>
        <begin position="38"/>
        <end position="301"/>
    </location>
</feature>